<feature type="chain" id="PRO_5046700586" evidence="1">
    <location>
        <begin position="42"/>
        <end position="179"/>
    </location>
</feature>
<evidence type="ECO:0000256" key="1">
    <source>
        <dbReference type="SAM" id="SignalP"/>
    </source>
</evidence>
<evidence type="ECO:0000313" key="3">
    <source>
        <dbReference type="Proteomes" id="UP000696413"/>
    </source>
</evidence>
<reference evidence="2 3" key="1">
    <citation type="submission" date="2021-05" db="EMBL/GenBank/DDBJ databases">
        <title>Draft Genome Sequences of Clinical Respiratory Isolates of Mycobacterium goodii Recovered in Ireland.</title>
        <authorList>
            <person name="Flanagan P.R."/>
            <person name="Mok S."/>
            <person name="Roycroft E."/>
            <person name="Rogers T.R."/>
            <person name="Fitzgibbon M."/>
        </authorList>
    </citation>
    <scope>NUCLEOTIDE SEQUENCE [LARGE SCALE GENOMIC DNA]</scope>
    <source>
        <strain evidence="2 3">14IE55</strain>
    </source>
</reference>
<keyword evidence="1" id="KW-0732">Signal</keyword>
<feature type="signal peptide" evidence="1">
    <location>
        <begin position="1"/>
        <end position="41"/>
    </location>
</feature>
<dbReference type="RefSeq" id="WP_073677784.1">
    <property type="nucleotide sequence ID" value="NZ_JAHBOJ010000035.1"/>
</dbReference>
<organism evidence="2 3">
    <name type="scientific">Mycolicibacterium goodii</name>
    <name type="common">Mycobacterium goodii</name>
    <dbReference type="NCBI Taxonomy" id="134601"/>
    <lineage>
        <taxon>Bacteria</taxon>
        <taxon>Bacillati</taxon>
        <taxon>Actinomycetota</taxon>
        <taxon>Actinomycetes</taxon>
        <taxon>Mycobacteriales</taxon>
        <taxon>Mycobacteriaceae</taxon>
        <taxon>Mycolicibacterium</taxon>
    </lineage>
</organism>
<protein>
    <submittedName>
        <fullName evidence="2">Uncharacterized protein</fullName>
    </submittedName>
</protein>
<keyword evidence="3" id="KW-1185">Reference proteome</keyword>
<name>A0ABS6HY61_MYCGD</name>
<gene>
    <name evidence="2" type="ORF">KL859_32655</name>
</gene>
<accession>A0ABS6HY61</accession>
<sequence>MAARTGSTNPYGWRRAVPAAIAGGTLAAGLLFGAAAPTAFAVPSTKDNDAPAVPQVSPDEVLVQISNEYATGRGGGQVSNLIHDVMKLRQQGYRPSNSNATALAEALGKRPNQTPLVEALKSTLAYQRKLQAQSQASITGGGVTAGINQAPPGMPVDPTNPNNTGVFIGPSGGVALPVG</sequence>
<proteinExistence type="predicted"/>
<dbReference type="Proteomes" id="UP000696413">
    <property type="component" value="Unassembled WGS sequence"/>
</dbReference>
<dbReference type="EMBL" id="JAHBOM010000048">
    <property type="protein sequence ID" value="MBU8827608.1"/>
    <property type="molecule type" value="Genomic_DNA"/>
</dbReference>
<evidence type="ECO:0000313" key="2">
    <source>
        <dbReference type="EMBL" id="MBU8827608.1"/>
    </source>
</evidence>
<comment type="caution">
    <text evidence="2">The sequence shown here is derived from an EMBL/GenBank/DDBJ whole genome shotgun (WGS) entry which is preliminary data.</text>
</comment>